<dbReference type="EMBL" id="MDYL01000014">
    <property type="protein sequence ID" value="OQD73585.1"/>
    <property type="molecule type" value="Genomic_DNA"/>
</dbReference>
<protein>
    <submittedName>
        <fullName evidence="2">Uncharacterized protein</fullName>
    </submittedName>
</protein>
<comment type="caution">
    <text evidence="2">The sequence shown here is derived from an EMBL/GenBank/DDBJ whole genome shotgun (WGS) entry which is preliminary data.</text>
</comment>
<dbReference type="OrthoDB" id="4590707at2759"/>
<feature type="compositionally biased region" description="Polar residues" evidence="1">
    <location>
        <begin position="111"/>
        <end position="129"/>
    </location>
</feature>
<gene>
    <name evidence="2" type="ORF">PENDEC_c014G05089</name>
</gene>
<feature type="compositionally biased region" description="Basic and acidic residues" evidence="1">
    <location>
        <begin position="85"/>
        <end position="105"/>
    </location>
</feature>
<feature type="region of interest" description="Disordered" evidence="1">
    <location>
        <begin position="1"/>
        <end position="27"/>
    </location>
</feature>
<dbReference type="OMA" id="HGANQEY"/>
<organism evidence="2 3">
    <name type="scientific">Penicillium decumbens</name>
    <dbReference type="NCBI Taxonomy" id="69771"/>
    <lineage>
        <taxon>Eukaryota</taxon>
        <taxon>Fungi</taxon>
        <taxon>Dikarya</taxon>
        <taxon>Ascomycota</taxon>
        <taxon>Pezizomycotina</taxon>
        <taxon>Eurotiomycetes</taxon>
        <taxon>Eurotiomycetidae</taxon>
        <taxon>Eurotiales</taxon>
        <taxon>Aspergillaceae</taxon>
        <taxon>Penicillium</taxon>
    </lineage>
</organism>
<evidence type="ECO:0000313" key="3">
    <source>
        <dbReference type="Proteomes" id="UP000191522"/>
    </source>
</evidence>
<feature type="compositionally biased region" description="Basic and acidic residues" evidence="1">
    <location>
        <begin position="135"/>
        <end position="159"/>
    </location>
</feature>
<accession>A0A1V6P9G0</accession>
<name>A0A1V6P9G0_PENDC</name>
<evidence type="ECO:0000256" key="1">
    <source>
        <dbReference type="SAM" id="MobiDB-lite"/>
    </source>
</evidence>
<feature type="region of interest" description="Disordered" evidence="1">
    <location>
        <begin position="71"/>
        <end position="159"/>
    </location>
</feature>
<evidence type="ECO:0000313" key="2">
    <source>
        <dbReference type="EMBL" id="OQD73585.1"/>
    </source>
</evidence>
<proteinExistence type="predicted"/>
<reference evidence="3" key="1">
    <citation type="journal article" date="2017" name="Nat. Microbiol.">
        <title>Global analysis of biosynthetic gene clusters reveals vast potential of secondary metabolite production in Penicillium species.</title>
        <authorList>
            <person name="Nielsen J.C."/>
            <person name="Grijseels S."/>
            <person name="Prigent S."/>
            <person name="Ji B."/>
            <person name="Dainat J."/>
            <person name="Nielsen K.F."/>
            <person name="Frisvad J.C."/>
            <person name="Workman M."/>
            <person name="Nielsen J."/>
        </authorList>
    </citation>
    <scope>NUCLEOTIDE SEQUENCE [LARGE SCALE GENOMIC DNA]</scope>
    <source>
        <strain evidence="3">IBT 11843</strain>
    </source>
</reference>
<keyword evidence="3" id="KW-1185">Reference proteome</keyword>
<dbReference type="Proteomes" id="UP000191522">
    <property type="component" value="Unassembled WGS sequence"/>
</dbReference>
<dbReference type="STRING" id="69771.A0A1V6P9G0"/>
<sequence length="159" mass="17064">MNHTRFTAARAASMKPSLTGAARVKSSSRIPHRMGYATGPAGGSAGSSYWLKVSLVGIPASYFLWRMLRPKSGDISGQHHGANQEYKEGAEGNRPSDYDKPRSRGDPNGVGSMSSKQEGLDNQDTSNPFVNEPGKSQKGEGETESSKVKGTVRPERPQV</sequence>
<dbReference type="AlphaFoldDB" id="A0A1V6P9G0"/>